<organism evidence="1 2">
    <name type="scientific">Monilinia fructicola</name>
    <name type="common">Brown rot fungus</name>
    <name type="synonym">Ciboria fructicola</name>
    <dbReference type="NCBI Taxonomy" id="38448"/>
    <lineage>
        <taxon>Eukaryota</taxon>
        <taxon>Fungi</taxon>
        <taxon>Dikarya</taxon>
        <taxon>Ascomycota</taxon>
        <taxon>Pezizomycotina</taxon>
        <taxon>Leotiomycetes</taxon>
        <taxon>Helotiales</taxon>
        <taxon>Sclerotiniaceae</taxon>
        <taxon>Monilinia</taxon>
    </lineage>
</organism>
<comment type="caution">
    <text evidence="1">The sequence shown here is derived from an EMBL/GenBank/DDBJ whole genome shotgun (WGS) entry which is preliminary data.</text>
</comment>
<dbReference type="EMBL" id="VICG01000003">
    <property type="protein sequence ID" value="KAA8573820.1"/>
    <property type="molecule type" value="Genomic_DNA"/>
</dbReference>
<keyword evidence="2" id="KW-1185">Reference proteome</keyword>
<gene>
    <name evidence="1" type="ORF">EYC84_005376</name>
</gene>
<accession>A0A5M9JYT7</accession>
<dbReference type="Proteomes" id="UP000322873">
    <property type="component" value="Unassembled WGS sequence"/>
</dbReference>
<evidence type="ECO:0000313" key="2">
    <source>
        <dbReference type="Proteomes" id="UP000322873"/>
    </source>
</evidence>
<dbReference type="AlphaFoldDB" id="A0A5M9JYT7"/>
<evidence type="ECO:0000313" key="1">
    <source>
        <dbReference type="EMBL" id="KAA8573820.1"/>
    </source>
</evidence>
<proteinExistence type="predicted"/>
<reference evidence="1 2" key="1">
    <citation type="submission" date="2019-06" db="EMBL/GenBank/DDBJ databases">
        <title>Genome Sequence of the Brown Rot Fungal Pathogen Monilinia fructicola.</title>
        <authorList>
            <person name="De Miccolis Angelini R.M."/>
            <person name="Landi L."/>
            <person name="Abate D."/>
            <person name="Pollastro S."/>
            <person name="Romanazzi G."/>
            <person name="Faretra F."/>
        </authorList>
    </citation>
    <scope>NUCLEOTIDE SEQUENCE [LARGE SCALE GENOMIC DNA]</scope>
    <source>
        <strain evidence="1 2">Mfrc123</strain>
    </source>
</reference>
<sequence length="153" mass="17711">MACVGNCRRRERSEVRRDAPLRDSRFVLSWGWGWAWEADDAVIFSGTCTKNFTLSWHLDSMTEDTHRTDRTGTQLPTCLTVIAQDWHSAANQVDKKFIAFEISPKPLLLLVYPAMRIRKLTQTDKFISLKLEDNTLKEMKNRDQPDQLPSVAR</sequence>
<name>A0A5M9JYT7_MONFR</name>
<protein>
    <submittedName>
        <fullName evidence="1">Uncharacterized protein</fullName>
    </submittedName>
</protein>